<dbReference type="GeneTree" id="ENSGT00940000163737"/>
<dbReference type="Ensembl" id="ENSPTXT00000021312.1">
    <property type="protein sequence ID" value="ENSPTXP00000020679.1"/>
    <property type="gene ID" value="ENSPTXG00000014300.1"/>
</dbReference>
<name>A0A670ZBU0_PSETE</name>
<protein>
    <submittedName>
        <fullName evidence="1">Uncharacterized protein</fullName>
    </submittedName>
</protein>
<dbReference type="AlphaFoldDB" id="A0A670ZBU0"/>
<accession>A0A670ZBU0</accession>
<reference evidence="1" key="2">
    <citation type="submission" date="2025-09" db="UniProtKB">
        <authorList>
            <consortium name="Ensembl"/>
        </authorList>
    </citation>
    <scope>IDENTIFICATION</scope>
</reference>
<dbReference type="SUPFAM" id="SSF56672">
    <property type="entry name" value="DNA/RNA polymerases"/>
    <property type="match status" value="1"/>
</dbReference>
<proteinExistence type="predicted"/>
<keyword evidence="2" id="KW-1185">Reference proteome</keyword>
<sequence>IETMLEGNITMMELTEALKKQNVGKAPGPDGLPVEFYKTFQEILNLHLLEVMNEVMSKKRIPKTWSEAYITLILKEDTDLQQVKNYRPISLLNSDYKIFASILAERLKRYLNNFIHADQNGFLPKRQKTM</sequence>
<dbReference type="PANTHER" id="PTHR31635">
    <property type="entry name" value="REVERSE TRANSCRIPTASE DOMAIN-CONTAINING PROTEIN-RELATED"/>
    <property type="match status" value="1"/>
</dbReference>
<dbReference type="Proteomes" id="UP000472273">
    <property type="component" value="Unplaced"/>
</dbReference>
<reference evidence="1" key="1">
    <citation type="submission" date="2025-08" db="UniProtKB">
        <authorList>
            <consortium name="Ensembl"/>
        </authorList>
    </citation>
    <scope>IDENTIFICATION</scope>
</reference>
<evidence type="ECO:0000313" key="2">
    <source>
        <dbReference type="Proteomes" id="UP000472273"/>
    </source>
</evidence>
<dbReference type="PANTHER" id="PTHR31635:SF196">
    <property type="entry name" value="REVERSE TRANSCRIPTASE DOMAIN-CONTAINING PROTEIN-RELATED"/>
    <property type="match status" value="1"/>
</dbReference>
<organism evidence="1 2">
    <name type="scientific">Pseudonaja textilis</name>
    <name type="common">Eastern brown snake</name>
    <dbReference type="NCBI Taxonomy" id="8673"/>
    <lineage>
        <taxon>Eukaryota</taxon>
        <taxon>Metazoa</taxon>
        <taxon>Chordata</taxon>
        <taxon>Craniata</taxon>
        <taxon>Vertebrata</taxon>
        <taxon>Euteleostomi</taxon>
        <taxon>Lepidosauria</taxon>
        <taxon>Squamata</taxon>
        <taxon>Bifurcata</taxon>
        <taxon>Unidentata</taxon>
        <taxon>Episquamata</taxon>
        <taxon>Toxicofera</taxon>
        <taxon>Serpentes</taxon>
        <taxon>Colubroidea</taxon>
        <taxon>Elapidae</taxon>
        <taxon>Hydrophiinae</taxon>
        <taxon>Pseudonaja</taxon>
    </lineage>
</organism>
<evidence type="ECO:0000313" key="1">
    <source>
        <dbReference type="Ensembl" id="ENSPTXP00000020679.1"/>
    </source>
</evidence>
<dbReference type="InterPro" id="IPR043502">
    <property type="entry name" value="DNA/RNA_pol_sf"/>
</dbReference>
<dbReference type="OMA" id="YHKTKER"/>